<dbReference type="Proteomes" id="UP001203069">
    <property type="component" value="Unassembled WGS sequence"/>
</dbReference>
<comment type="caution">
    <text evidence="4">The sequence shown here is derived from an EMBL/GenBank/DDBJ whole genome shotgun (WGS) entry which is preliminary data.</text>
</comment>
<evidence type="ECO:0000313" key="5">
    <source>
        <dbReference type="Proteomes" id="UP001203069"/>
    </source>
</evidence>
<sequence length="321" mass="36359">MNAIGIDISKAKFDLAVERNGKRLNKVFSNTEEGYRQLAVWLDKKGLAKPECHLCMEATSTYYEALALWLHDNGWKVSVVNPLSIKGFAQSQLWRQKTDRADALLIARYCATHQPPEWIPPAPEVRELQRLVARREALIEMRVQEMNRQYEAKGESKASIVRVLAMLEEEIRQLEEKINRHIDQNPGLKKEKSLLESIPGVGEKLSHYLMAWLRVERLENVRQAVAFVGLSPRMRESGSSVKGRSELSKLGHRRLRKMLYMPALSALKCNEGAKALSGRLKAQGKNGKLIVGAVMRKLVHWAWGVLKSGQAFDVEKTLAKG</sequence>
<gene>
    <name evidence="4" type="ORF">MFP26_02275</name>
</gene>
<proteinExistence type="predicted"/>
<dbReference type="PANTHER" id="PTHR33055:SF3">
    <property type="entry name" value="PUTATIVE TRANSPOSASE FOR IS117-RELATED"/>
    <property type="match status" value="1"/>
</dbReference>
<dbReference type="InterPro" id="IPR047650">
    <property type="entry name" value="Transpos_IS110"/>
</dbReference>
<feature type="domain" description="Transposase IS110-like N-terminal" evidence="2">
    <location>
        <begin position="4"/>
        <end position="148"/>
    </location>
</feature>
<keyword evidence="1" id="KW-0175">Coiled coil</keyword>
<dbReference type="RefSeq" id="WP_249243483.1">
    <property type="nucleotide sequence ID" value="NZ_JAKPBZ010000102.1"/>
</dbReference>
<evidence type="ECO:0000256" key="1">
    <source>
        <dbReference type="SAM" id="Coils"/>
    </source>
</evidence>
<name>A0ABT0MNY4_9GAMM</name>
<evidence type="ECO:0000259" key="2">
    <source>
        <dbReference type="Pfam" id="PF01548"/>
    </source>
</evidence>
<dbReference type="InterPro" id="IPR002525">
    <property type="entry name" value="Transp_IS110-like_N"/>
</dbReference>
<feature type="coiled-coil region" evidence="1">
    <location>
        <begin position="157"/>
        <end position="191"/>
    </location>
</feature>
<protein>
    <submittedName>
        <fullName evidence="4">IS110 family transposase</fullName>
    </submittedName>
</protein>
<feature type="domain" description="Transposase IS116/IS110/IS902 C-terminal" evidence="3">
    <location>
        <begin position="193"/>
        <end position="275"/>
    </location>
</feature>
<evidence type="ECO:0000313" key="4">
    <source>
        <dbReference type="EMBL" id="MCL2891535.1"/>
    </source>
</evidence>
<keyword evidence="5" id="KW-1185">Reference proteome</keyword>
<dbReference type="Pfam" id="PF01548">
    <property type="entry name" value="DEDD_Tnp_IS110"/>
    <property type="match status" value="1"/>
</dbReference>
<reference evidence="4 5" key="1">
    <citation type="submission" date="2022-02" db="EMBL/GenBank/DDBJ databases">
        <title>Description of Brenneria tiliae sp. nov. isolated from symptomatic Tilia x moltkei and Tilia x europaea trees in the UK.</title>
        <authorList>
            <person name="Kile H."/>
        </authorList>
    </citation>
    <scope>NUCLEOTIDE SEQUENCE [LARGE SCALE GENOMIC DNA]</scope>
    <source>
        <strain evidence="4 5">MC1SB4.1</strain>
    </source>
</reference>
<dbReference type="PANTHER" id="PTHR33055">
    <property type="entry name" value="TRANSPOSASE FOR INSERTION SEQUENCE ELEMENT IS1111A"/>
    <property type="match status" value="1"/>
</dbReference>
<accession>A0ABT0MNY4</accession>
<organism evidence="4 5">
    <name type="scientific">Brenneria tiliae</name>
    <dbReference type="NCBI Taxonomy" id="2914984"/>
    <lineage>
        <taxon>Bacteria</taxon>
        <taxon>Pseudomonadati</taxon>
        <taxon>Pseudomonadota</taxon>
        <taxon>Gammaproteobacteria</taxon>
        <taxon>Enterobacterales</taxon>
        <taxon>Pectobacteriaceae</taxon>
        <taxon>Brenneria</taxon>
    </lineage>
</organism>
<evidence type="ECO:0000259" key="3">
    <source>
        <dbReference type="Pfam" id="PF02371"/>
    </source>
</evidence>
<dbReference type="NCBIfam" id="NF033542">
    <property type="entry name" value="transpos_IS110"/>
    <property type="match status" value="1"/>
</dbReference>
<dbReference type="InterPro" id="IPR003346">
    <property type="entry name" value="Transposase_20"/>
</dbReference>
<dbReference type="Pfam" id="PF02371">
    <property type="entry name" value="Transposase_20"/>
    <property type="match status" value="1"/>
</dbReference>
<dbReference type="EMBL" id="JAKPBZ010000102">
    <property type="protein sequence ID" value="MCL2891535.1"/>
    <property type="molecule type" value="Genomic_DNA"/>
</dbReference>